<dbReference type="EMBL" id="CAJOBO010013705">
    <property type="protein sequence ID" value="CAF4615845.1"/>
    <property type="molecule type" value="Genomic_DNA"/>
</dbReference>
<accession>A0A821D355</accession>
<evidence type="ECO:0000313" key="2">
    <source>
        <dbReference type="Proteomes" id="UP000663851"/>
    </source>
</evidence>
<gene>
    <name evidence="1" type="ORF">HFQ381_LOCUS34180</name>
</gene>
<protein>
    <submittedName>
        <fullName evidence="1">Uncharacterized protein</fullName>
    </submittedName>
</protein>
<feature type="non-terminal residue" evidence="1">
    <location>
        <position position="1"/>
    </location>
</feature>
<feature type="non-terminal residue" evidence="1">
    <location>
        <position position="65"/>
    </location>
</feature>
<organism evidence="1 2">
    <name type="scientific">Rotaria socialis</name>
    <dbReference type="NCBI Taxonomy" id="392032"/>
    <lineage>
        <taxon>Eukaryota</taxon>
        <taxon>Metazoa</taxon>
        <taxon>Spiralia</taxon>
        <taxon>Gnathifera</taxon>
        <taxon>Rotifera</taxon>
        <taxon>Eurotatoria</taxon>
        <taxon>Bdelloidea</taxon>
        <taxon>Philodinida</taxon>
        <taxon>Philodinidae</taxon>
        <taxon>Rotaria</taxon>
    </lineage>
</organism>
<reference evidence="1" key="1">
    <citation type="submission" date="2021-02" db="EMBL/GenBank/DDBJ databases">
        <authorList>
            <person name="Nowell W R."/>
        </authorList>
    </citation>
    <scope>NUCLEOTIDE SEQUENCE</scope>
</reference>
<name>A0A821D355_9BILA</name>
<dbReference type="AlphaFoldDB" id="A0A821D355"/>
<sequence length="65" mass="7575">GNQLDERGYSKTSIDIKLRVLKNLLEKQFDYDQKLKTAVASKSAIEIRSKPFGRDRYGASYWLYT</sequence>
<comment type="caution">
    <text evidence="1">The sequence shown here is derived from an EMBL/GenBank/DDBJ whole genome shotgun (WGS) entry which is preliminary data.</text>
</comment>
<dbReference type="Proteomes" id="UP000663851">
    <property type="component" value="Unassembled WGS sequence"/>
</dbReference>
<evidence type="ECO:0000313" key="1">
    <source>
        <dbReference type="EMBL" id="CAF4615845.1"/>
    </source>
</evidence>
<proteinExistence type="predicted"/>